<protein>
    <submittedName>
        <fullName evidence="2">Serine hydrolase</fullName>
    </submittedName>
</protein>
<evidence type="ECO:0000313" key="2">
    <source>
        <dbReference type="EMBL" id="OOC56252.1"/>
    </source>
</evidence>
<name>A0A1V3C6I7_9ACTN</name>
<dbReference type="Proteomes" id="UP000189004">
    <property type="component" value="Unassembled WGS sequence"/>
</dbReference>
<dbReference type="SUPFAM" id="SSF56601">
    <property type="entry name" value="beta-lactamase/transpeptidase-like"/>
    <property type="match status" value="1"/>
</dbReference>
<dbReference type="InterPro" id="IPR012338">
    <property type="entry name" value="Beta-lactam/transpept-like"/>
</dbReference>
<gene>
    <name evidence="2" type="ORF">NOSIN_22500</name>
</gene>
<dbReference type="AlphaFoldDB" id="A0A1V3C6I7"/>
<dbReference type="PANTHER" id="PTHR46825">
    <property type="entry name" value="D-ALANYL-D-ALANINE-CARBOXYPEPTIDASE/ENDOPEPTIDASE AMPH"/>
    <property type="match status" value="1"/>
</dbReference>
<organism evidence="2 3">
    <name type="scientific">Nocardiopsis sinuspersici</name>
    <dbReference type="NCBI Taxonomy" id="501010"/>
    <lineage>
        <taxon>Bacteria</taxon>
        <taxon>Bacillati</taxon>
        <taxon>Actinomycetota</taxon>
        <taxon>Actinomycetes</taxon>
        <taxon>Streptosporangiales</taxon>
        <taxon>Nocardiopsidaceae</taxon>
        <taxon>Nocardiopsis</taxon>
    </lineage>
</organism>
<keyword evidence="3" id="KW-1185">Reference proteome</keyword>
<dbReference type="InterPro" id="IPR001466">
    <property type="entry name" value="Beta-lactam-related"/>
</dbReference>
<dbReference type="STRING" id="501010.NOSIN_22500"/>
<dbReference type="Gene3D" id="3.40.710.10">
    <property type="entry name" value="DD-peptidase/beta-lactamase superfamily"/>
    <property type="match status" value="1"/>
</dbReference>
<dbReference type="InterPro" id="IPR050491">
    <property type="entry name" value="AmpC-like"/>
</dbReference>
<feature type="domain" description="Beta-lactamase-related" evidence="1">
    <location>
        <begin position="19"/>
        <end position="339"/>
    </location>
</feature>
<reference evidence="3" key="1">
    <citation type="submission" date="2016-08" db="EMBL/GenBank/DDBJ databases">
        <authorList>
            <person name="Tokovenko B."/>
            <person name="Kalinowski J."/>
        </authorList>
    </citation>
    <scope>NUCLEOTIDE SEQUENCE [LARGE SCALE GENOMIC DNA]</scope>
    <source>
        <strain evidence="3">UTMC102</strain>
    </source>
</reference>
<dbReference type="EMBL" id="MCOK01000001">
    <property type="protein sequence ID" value="OOC56252.1"/>
    <property type="molecule type" value="Genomic_DNA"/>
</dbReference>
<dbReference type="PANTHER" id="PTHR46825:SF7">
    <property type="entry name" value="D-ALANYL-D-ALANINE CARBOXYPEPTIDASE"/>
    <property type="match status" value="1"/>
</dbReference>
<evidence type="ECO:0000259" key="1">
    <source>
        <dbReference type="Pfam" id="PF00144"/>
    </source>
</evidence>
<comment type="caution">
    <text evidence="2">The sequence shown here is derived from an EMBL/GenBank/DDBJ whole genome shotgun (WGS) entry which is preliminary data.</text>
</comment>
<evidence type="ECO:0000313" key="3">
    <source>
        <dbReference type="Proteomes" id="UP000189004"/>
    </source>
</evidence>
<dbReference type="GO" id="GO:0016787">
    <property type="term" value="F:hydrolase activity"/>
    <property type="evidence" value="ECO:0007669"/>
    <property type="project" value="UniProtKB-KW"/>
</dbReference>
<proteinExistence type="predicted"/>
<accession>A0A1V3C6I7</accession>
<sequence length="464" mass="49232">MNASFSSQTGDDVVKNLSRLFEDLAVDSLVPGAQLSLYHDGELHEFTTGVERARSGRPVTARSRFAYGSVSKIFTAALVMQLVEDGDVDLDTPVVEYLPGRRPAGGNSANAVTSRQLLSHTAGLVSDHDEGPVRSASLRRQAVSLLEQGPVGVPGTAFSYSNSAYSLAAYLVEAVTGQDWWETLESHLFLPAGLDPAFVHDARDPGSELPTVSGHTVDIPSRTVEPVDFHVEPALTPAGGLAGSATDLVNFGRAFMAPEDAVLDTDIAAPRVLHEMGRSVPAADPFGLADGWGAGWALHLAGDRLWYGHDGTLDGGTCNLRVDPEGRTALALTTNGTSGLRFWEGLVAGMRGLGLDVGHYRQPAPRAPAAAPGEEITGRYVNGDLMVDVTRLGSDGFWFSLSNGFSGPMTTTSDLYFSVTMGDLGGMSFSGRFLRDPQEAGSIASMQYNGRALRRTPLPVRSRA</sequence>
<dbReference type="Pfam" id="PF00144">
    <property type="entry name" value="Beta-lactamase"/>
    <property type="match status" value="1"/>
</dbReference>
<keyword evidence="2" id="KW-0378">Hydrolase</keyword>